<comment type="caution">
    <text evidence="1">The sequence shown here is derived from an EMBL/GenBank/DDBJ whole genome shotgun (WGS) entry which is preliminary data.</text>
</comment>
<evidence type="ECO:0000313" key="1">
    <source>
        <dbReference type="EMBL" id="PNP92361.1"/>
    </source>
</evidence>
<sequence>MKIFTIGVYGTTEEMFFQKLCANHIDTFVDIRQRRGVRGKLYCYVNSVYLQKKLAELGIRYEYYKELSPTKSIREMQWKADKEKKQTKKYRDILSVNFIEAYNKLVLDAVDLDAIYNKLKENNAKNVVLFCVEAKYTACHRSLLAERFKIKYNVEVEHL</sequence>
<evidence type="ECO:0008006" key="3">
    <source>
        <dbReference type="Google" id="ProtNLM"/>
    </source>
</evidence>
<protein>
    <recommendedName>
        <fullName evidence="3">DUF488 domain-containing protein</fullName>
    </recommendedName>
</protein>
<gene>
    <name evidence="1" type="ORF">BFS16_11030</name>
</gene>
<proteinExistence type="predicted"/>
<dbReference type="InterPro" id="IPR007438">
    <property type="entry name" value="DUF488"/>
</dbReference>
<dbReference type="Pfam" id="PF04343">
    <property type="entry name" value="DUF488"/>
    <property type="match status" value="1"/>
</dbReference>
<accession>A0A2K0XCV0</accession>
<organism evidence="1 2">
    <name type="scientific">Hoylesella timonensis</name>
    <dbReference type="NCBI Taxonomy" id="386414"/>
    <lineage>
        <taxon>Bacteria</taxon>
        <taxon>Pseudomonadati</taxon>
        <taxon>Bacteroidota</taxon>
        <taxon>Bacteroidia</taxon>
        <taxon>Bacteroidales</taxon>
        <taxon>Prevotellaceae</taxon>
        <taxon>Hoylesella</taxon>
    </lineage>
</organism>
<dbReference type="PANTHER" id="PTHR39337">
    <property type="entry name" value="BLR5642 PROTEIN"/>
    <property type="match status" value="1"/>
</dbReference>
<dbReference type="AlphaFoldDB" id="A0A2K0XCV0"/>
<dbReference type="PANTHER" id="PTHR39337:SF1">
    <property type="entry name" value="BLR5642 PROTEIN"/>
    <property type="match status" value="1"/>
</dbReference>
<name>A0A2K0XCV0_9BACT</name>
<dbReference type="Proteomes" id="UP000236634">
    <property type="component" value="Unassembled WGS sequence"/>
</dbReference>
<reference evidence="1 2" key="1">
    <citation type="submission" date="2017-03" db="EMBL/GenBank/DDBJ databases">
        <authorList>
            <person name="Afonso C.L."/>
            <person name="Miller P.J."/>
            <person name="Scott M.A."/>
            <person name="Spackman E."/>
            <person name="Goraichik I."/>
            <person name="Dimitrov K.M."/>
            <person name="Suarez D.L."/>
            <person name="Swayne D.E."/>
        </authorList>
    </citation>
    <scope>NUCLEOTIDE SEQUENCE [LARGE SCALE GENOMIC DNA]</scope>
    <source>
        <strain evidence="1 2">DNF00076</strain>
    </source>
</reference>
<dbReference type="RefSeq" id="WP_103004003.1">
    <property type="nucleotide sequence ID" value="NZ_NBAX01000011.1"/>
</dbReference>
<dbReference type="EMBL" id="NBAX01000011">
    <property type="protein sequence ID" value="PNP92361.1"/>
    <property type="molecule type" value="Genomic_DNA"/>
</dbReference>
<evidence type="ECO:0000313" key="2">
    <source>
        <dbReference type="Proteomes" id="UP000236634"/>
    </source>
</evidence>